<dbReference type="InterPro" id="IPR015216">
    <property type="entry name" value="SANTA"/>
</dbReference>
<dbReference type="PANTHER" id="PTHR35311">
    <property type="entry name" value="KINETOCHORE-ASSOCIATED PROTEIN KNL-2 HOMOLOG"/>
    <property type="match status" value="1"/>
</dbReference>
<comment type="caution">
    <text evidence="3">The sequence shown here is derived from an EMBL/GenBank/DDBJ whole genome shotgun (WGS) entry which is preliminary data.</text>
</comment>
<protein>
    <recommendedName>
        <fullName evidence="2">SANTA domain-containing protein</fullName>
    </recommendedName>
</protein>
<gene>
    <name evidence="3" type="ORF">CJ030_MR5G003582</name>
</gene>
<evidence type="ECO:0000313" key="4">
    <source>
        <dbReference type="Proteomes" id="UP000516437"/>
    </source>
</evidence>
<feature type="domain" description="SANTA" evidence="2">
    <location>
        <begin position="50"/>
        <end position="147"/>
    </location>
</feature>
<evidence type="ECO:0000256" key="1">
    <source>
        <dbReference type="SAM" id="MobiDB-lite"/>
    </source>
</evidence>
<keyword evidence="4" id="KW-1185">Reference proteome</keyword>
<accession>A0A6A1VNK8</accession>
<name>A0A6A1VNK8_9ROSI</name>
<evidence type="ECO:0000259" key="2">
    <source>
        <dbReference type="Pfam" id="PF09133"/>
    </source>
</evidence>
<feature type="compositionally biased region" description="Polar residues" evidence="1">
    <location>
        <begin position="7"/>
        <end position="18"/>
    </location>
</feature>
<dbReference type="EMBL" id="RXIC02000023">
    <property type="protein sequence ID" value="KAB1213348.1"/>
    <property type="molecule type" value="Genomic_DNA"/>
</dbReference>
<dbReference type="OrthoDB" id="118550at2759"/>
<dbReference type="InterPro" id="IPR053090">
    <property type="entry name" value="Centromere_KNL-2_homolog"/>
</dbReference>
<sequence length="511" mass="55904">MAKRGRNSGSTTPLNSKPSPEIESDQKSSKPTTRTPSSTTIVSSALFKSVSLHHWWLARAPHGKGLAIGGFASLERLGVRVFCSAAISKRHDATTLETTDGITITICGFINRSRTHQNGFPPKILTARCQKVCNHFLIGFPYNWEEYAVGCSGEESADRGGVSASDDTNIPLGDIADKSVPFSIEDVPLTRIRDLFMTTFGDPENCQIIKSIYNNISGTSTVNSPMKNVESGINETRINEKESKPDQKYNNNNSVLNPRHMSTVENQKSSCRSERVVNVLTPTRGVSTRSMTRLKNSRMEQEERPLSSANTDFNRLPGHAPETVPGHAPEVTYPTNLVQTVPYPTNLVHTVPGHAPEMIYPTNVVQTVPGHVPEVTYPTNLVQTVPGPPEVTHPTKLVEEDKQVFVNSHKPLVRRSSRRPGVTYPTNLVQTVPGNAPEVTCPTNLVQTVPYPTNLGQTVPGNAPEVTYPTNLVQTVPYPTNLVQTVPGHAEVRSYALLILINHWSEDQAGG</sequence>
<proteinExistence type="predicted"/>
<dbReference type="PANTHER" id="PTHR35311:SF1">
    <property type="entry name" value="PROTEIN EMBRYO DEFECTIVE 1674"/>
    <property type="match status" value="1"/>
</dbReference>
<dbReference type="AlphaFoldDB" id="A0A6A1VNK8"/>
<reference evidence="3 4" key="1">
    <citation type="journal article" date="2019" name="Plant Biotechnol. J.">
        <title>The red bayberry genome and genetic basis of sex determination.</title>
        <authorList>
            <person name="Jia H.M."/>
            <person name="Jia H.J."/>
            <person name="Cai Q.L."/>
            <person name="Wang Y."/>
            <person name="Zhao H.B."/>
            <person name="Yang W.F."/>
            <person name="Wang G.Y."/>
            <person name="Li Y.H."/>
            <person name="Zhan D.L."/>
            <person name="Shen Y.T."/>
            <person name="Niu Q.F."/>
            <person name="Chang L."/>
            <person name="Qiu J."/>
            <person name="Zhao L."/>
            <person name="Xie H.B."/>
            <person name="Fu W.Y."/>
            <person name="Jin J."/>
            <person name="Li X.W."/>
            <person name="Jiao Y."/>
            <person name="Zhou C.C."/>
            <person name="Tu T."/>
            <person name="Chai C.Y."/>
            <person name="Gao J.L."/>
            <person name="Fan L.J."/>
            <person name="van de Weg E."/>
            <person name="Wang J.Y."/>
            <person name="Gao Z.S."/>
        </authorList>
    </citation>
    <scope>NUCLEOTIDE SEQUENCE [LARGE SCALE GENOMIC DNA]</scope>
    <source>
        <tissue evidence="3">Leaves</tissue>
    </source>
</reference>
<feature type="compositionally biased region" description="Low complexity" evidence="1">
    <location>
        <begin position="29"/>
        <end position="38"/>
    </location>
</feature>
<evidence type="ECO:0000313" key="3">
    <source>
        <dbReference type="EMBL" id="KAB1213348.1"/>
    </source>
</evidence>
<dbReference type="Proteomes" id="UP000516437">
    <property type="component" value="Chromosome 5"/>
</dbReference>
<feature type="region of interest" description="Disordered" evidence="1">
    <location>
        <begin position="286"/>
        <end position="316"/>
    </location>
</feature>
<organism evidence="3 4">
    <name type="scientific">Morella rubra</name>
    <name type="common">Chinese bayberry</name>
    <dbReference type="NCBI Taxonomy" id="262757"/>
    <lineage>
        <taxon>Eukaryota</taxon>
        <taxon>Viridiplantae</taxon>
        <taxon>Streptophyta</taxon>
        <taxon>Embryophyta</taxon>
        <taxon>Tracheophyta</taxon>
        <taxon>Spermatophyta</taxon>
        <taxon>Magnoliopsida</taxon>
        <taxon>eudicotyledons</taxon>
        <taxon>Gunneridae</taxon>
        <taxon>Pentapetalae</taxon>
        <taxon>rosids</taxon>
        <taxon>fabids</taxon>
        <taxon>Fagales</taxon>
        <taxon>Myricaceae</taxon>
        <taxon>Morella</taxon>
    </lineage>
</organism>
<dbReference type="Pfam" id="PF09133">
    <property type="entry name" value="SANTA"/>
    <property type="match status" value="1"/>
</dbReference>
<feature type="region of interest" description="Disordered" evidence="1">
    <location>
        <begin position="1"/>
        <end position="38"/>
    </location>
</feature>